<dbReference type="OrthoDB" id="10028886at2759"/>
<protein>
    <recommendedName>
        <fullName evidence="5">Pyridoxamine kinase/Phosphomethylpyrimidine kinase domain-containing protein</fullName>
    </recommendedName>
</protein>
<dbReference type="GO" id="GO:0005524">
    <property type="term" value="F:ATP binding"/>
    <property type="evidence" value="ECO:0007669"/>
    <property type="project" value="UniProtKB-KW"/>
</dbReference>
<evidence type="ECO:0000313" key="7">
    <source>
        <dbReference type="Proteomes" id="UP000698800"/>
    </source>
</evidence>
<evidence type="ECO:0000256" key="3">
    <source>
        <dbReference type="ARBA" id="ARBA00022777"/>
    </source>
</evidence>
<dbReference type="GO" id="GO:0008972">
    <property type="term" value="F:phosphomethylpyrimidine kinase activity"/>
    <property type="evidence" value="ECO:0007669"/>
    <property type="project" value="InterPro"/>
</dbReference>
<evidence type="ECO:0000313" key="6">
    <source>
        <dbReference type="EMBL" id="KAH0533689.1"/>
    </source>
</evidence>
<reference evidence="6" key="1">
    <citation type="submission" date="2021-03" db="EMBL/GenBank/DDBJ databases">
        <title>Comparative genomics and phylogenomic investigation of the class Geoglossomycetes provide insights into ecological specialization and systematics.</title>
        <authorList>
            <person name="Melie T."/>
            <person name="Pirro S."/>
            <person name="Miller A.N."/>
            <person name="Quandt A."/>
        </authorList>
    </citation>
    <scope>NUCLEOTIDE SEQUENCE</scope>
    <source>
        <strain evidence="6">GBOQ0MN5Z8</strain>
    </source>
</reference>
<evidence type="ECO:0000256" key="1">
    <source>
        <dbReference type="ARBA" id="ARBA00022679"/>
    </source>
</evidence>
<dbReference type="InterPro" id="IPR004399">
    <property type="entry name" value="HMP/HMP-P_kinase_dom"/>
</dbReference>
<dbReference type="EMBL" id="JAGHQL010000379">
    <property type="protein sequence ID" value="KAH0533689.1"/>
    <property type="molecule type" value="Genomic_DNA"/>
</dbReference>
<gene>
    <name evidence="6" type="ORF">FGG08_007595</name>
</gene>
<evidence type="ECO:0000256" key="2">
    <source>
        <dbReference type="ARBA" id="ARBA00022741"/>
    </source>
</evidence>
<dbReference type="PANTHER" id="PTHR20858">
    <property type="entry name" value="PHOSPHOMETHYLPYRIMIDINE KINASE"/>
    <property type="match status" value="1"/>
</dbReference>
<accession>A0A9P8HYH1</accession>
<evidence type="ECO:0000259" key="5">
    <source>
        <dbReference type="Pfam" id="PF08543"/>
    </source>
</evidence>
<proteinExistence type="predicted"/>
<name>A0A9P8HYH1_9PEZI</name>
<dbReference type="GO" id="GO:0005829">
    <property type="term" value="C:cytosol"/>
    <property type="evidence" value="ECO:0007669"/>
    <property type="project" value="TreeGrafter"/>
</dbReference>
<keyword evidence="1" id="KW-0808">Transferase</keyword>
<dbReference type="GO" id="GO:0009228">
    <property type="term" value="P:thiamine biosynthetic process"/>
    <property type="evidence" value="ECO:0007669"/>
    <property type="project" value="InterPro"/>
</dbReference>
<keyword evidence="7" id="KW-1185">Reference proteome</keyword>
<dbReference type="PANTHER" id="PTHR20858:SF17">
    <property type="entry name" value="HYDROXYMETHYLPYRIMIDINE_PHOSPHOMETHYLPYRIMIDINE KINASE THI20-RELATED"/>
    <property type="match status" value="1"/>
</dbReference>
<dbReference type="Gene3D" id="3.40.1190.20">
    <property type="match status" value="1"/>
</dbReference>
<dbReference type="Pfam" id="PF08543">
    <property type="entry name" value="Phos_pyr_kin"/>
    <property type="match status" value="1"/>
</dbReference>
<dbReference type="InterPro" id="IPR029056">
    <property type="entry name" value="Ribokinase-like"/>
</dbReference>
<feature type="domain" description="Pyridoxamine kinase/Phosphomethylpyrimidine kinase" evidence="5">
    <location>
        <begin position="80"/>
        <end position="322"/>
    </location>
</feature>
<dbReference type="AlphaFoldDB" id="A0A9P8HYH1"/>
<organism evidence="6 7">
    <name type="scientific">Glutinoglossum americanum</name>
    <dbReference type="NCBI Taxonomy" id="1670608"/>
    <lineage>
        <taxon>Eukaryota</taxon>
        <taxon>Fungi</taxon>
        <taxon>Dikarya</taxon>
        <taxon>Ascomycota</taxon>
        <taxon>Pezizomycotina</taxon>
        <taxon>Geoglossomycetes</taxon>
        <taxon>Geoglossales</taxon>
        <taxon>Geoglossaceae</taxon>
        <taxon>Glutinoglossum</taxon>
    </lineage>
</organism>
<comment type="caution">
    <text evidence="6">The sequence shown here is derived from an EMBL/GenBank/DDBJ whole genome shotgun (WGS) entry which is preliminary data.</text>
</comment>
<keyword evidence="3" id="KW-0418">Kinase</keyword>
<dbReference type="FunFam" id="3.40.1190.20:FF:000003">
    <property type="entry name" value="Phosphomethylpyrimidine kinase ThiD"/>
    <property type="match status" value="1"/>
</dbReference>
<dbReference type="GO" id="GO:0008902">
    <property type="term" value="F:hydroxymethylpyrimidine kinase activity"/>
    <property type="evidence" value="ECO:0007669"/>
    <property type="project" value="TreeGrafter"/>
</dbReference>
<dbReference type="Proteomes" id="UP000698800">
    <property type="component" value="Unassembled WGS sequence"/>
</dbReference>
<dbReference type="InterPro" id="IPR013749">
    <property type="entry name" value="PM/HMP-P_kinase-1"/>
</dbReference>
<sequence length="329" mass="35717">MNSLRGQEDHEQDKRGDERIGGIFLQTIEHPESFEIYVLTFKQNRLYKIPCVLQGPCGRKVLLMPSKRHIPVVLSIAGSDNSGGAGIQADLKTFTTLGVYGTTAVTCVVAEHPGRVKSITPIPAKAVREQIDLVFEAFPVAAVKTGMLYSAEIIEAVAASLKARKKERPFALVIDPVMVATSGAMLLKADALEALQKKLLPLADLVTPNLDETGVLLGHRLETLAEAQEAAVFAQQIWRVPFLVKGGHLQLSQATDFLFDGKTMHSYQVATVRNVKTHGNGCTYSAAICAGLAQGKTLHASVSAAKRFVTRAIRQHFRIGAYQPLNQLP</sequence>
<dbReference type="CDD" id="cd01169">
    <property type="entry name" value="HMPP_kinase"/>
    <property type="match status" value="1"/>
</dbReference>
<dbReference type="SUPFAM" id="SSF53613">
    <property type="entry name" value="Ribokinase-like"/>
    <property type="match status" value="1"/>
</dbReference>
<dbReference type="NCBIfam" id="TIGR00097">
    <property type="entry name" value="HMP-P_kinase"/>
    <property type="match status" value="1"/>
</dbReference>
<keyword evidence="2" id="KW-0547">Nucleotide-binding</keyword>
<keyword evidence="4" id="KW-0067">ATP-binding</keyword>
<evidence type="ECO:0000256" key="4">
    <source>
        <dbReference type="ARBA" id="ARBA00022840"/>
    </source>
</evidence>